<evidence type="ECO:0000256" key="1">
    <source>
        <dbReference type="ARBA" id="ARBA00004225"/>
    </source>
</evidence>
<dbReference type="SUPFAM" id="SSF103506">
    <property type="entry name" value="Mitochondrial carrier"/>
    <property type="match status" value="1"/>
</dbReference>
<evidence type="ECO:0000313" key="12">
    <source>
        <dbReference type="Proteomes" id="UP000559256"/>
    </source>
</evidence>
<keyword evidence="4 9" id="KW-0812">Transmembrane</keyword>
<comment type="subcellular location">
    <subcellularLocation>
        <location evidence="1">Mitochondrion membrane</location>
        <topology evidence="1">Multi-pass membrane protein</topology>
    </subcellularLocation>
</comment>
<sequence length="144" mass="15088">MASEPSSSNHIRIVGGIAGIGSGLTKASIPIPILFDTIKTRLQCSPPGTYRGAFDVFSKIVRNEGFLALYKGATPPAVGWAAIDSVLMGSLHNYRLFLLRNGMSEPTPGTGVPRLTLFAHGVAGLFAGLTSTLVATPIEHLKGI</sequence>
<keyword evidence="7" id="KW-0496">Mitochondrion</keyword>
<dbReference type="GO" id="GO:1990575">
    <property type="term" value="P:mitochondrial L-ornithine transmembrane transport"/>
    <property type="evidence" value="ECO:0007669"/>
    <property type="project" value="TreeGrafter"/>
</dbReference>
<dbReference type="PANTHER" id="PTHR45624:SF57">
    <property type="entry name" value="MITOCHONDRIAL SUBSTRATE CARRIER FAMILY PROTEIN L"/>
    <property type="match status" value="1"/>
</dbReference>
<feature type="repeat" description="Solcar" evidence="9">
    <location>
        <begin position="10"/>
        <end position="97"/>
    </location>
</feature>
<evidence type="ECO:0000256" key="7">
    <source>
        <dbReference type="ARBA" id="ARBA00023128"/>
    </source>
</evidence>
<evidence type="ECO:0000256" key="10">
    <source>
        <dbReference type="RuleBase" id="RU000488"/>
    </source>
</evidence>
<dbReference type="InterPro" id="IPR023395">
    <property type="entry name" value="MCP_dom_sf"/>
</dbReference>
<dbReference type="EMBL" id="JAACJM010000020">
    <property type="protein sequence ID" value="KAF5366970.1"/>
    <property type="molecule type" value="Genomic_DNA"/>
</dbReference>
<evidence type="ECO:0000256" key="3">
    <source>
        <dbReference type="ARBA" id="ARBA00022448"/>
    </source>
</evidence>
<dbReference type="Proteomes" id="UP000559256">
    <property type="component" value="Unassembled WGS sequence"/>
</dbReference>
<dbReference type="OrthoDB" id="193856at2759"/>
<dbReference type="Pfam" id="PF00153">
    <property type="entry name" value="Mito_carr"/>
    <property type="match status" value="1"/>
</dbReference>
<keyword evidence="5" id="KW-0677">Repeat</keyword>
<dbReference type="GO" id="GO:0000064">
    <property type="term" value="F:L-ornithine transmembrane transporter activity"/>
    <property type="evidence" value="ECO:0007669"/>
    <property type="project" value="TreeGrafter"/>
</dbReference>
<protein>
    <submittedName>
        <fullName evidence="11">Uncharacterized protein</fullName>
    </submittedName>
</protein>
<dbReference type="InterPro" id="IPR050567">
    <property type="entry name" value="Mitochondrial_Carrier"/>
</dbReference>
<keyword evidence="8 9" id="KW-0472">Membrane</keyword>
<dbReference type="AlphaFoldDB" id="A0A8H5GLK0"/>
<dbReference type="GO" id="GO:0031966">
    <property type="term" value="C:mitochondrial membrane"/>
    <property type="evidence" value="ECO:0007669"/>
    <property type="project" value="UniProtKB-SubCell"/>
</dbReference>
<comment type="caution">
    <text evidence="11">The sequence shown here is derived from an EMBL/GenBank/DDBJ whole genome shotgun (WGS) entry which is preliminary data.</text>
</comment>
<evidence type="ECO:0000256" key="8">
    <source>
        <dbReference type="ARBA" id="ARBA00023136"/>
    </source>
</evidence>
<evidence type="ECO:0000256" key="5">
    <source>
        <dbReference type="ARBA" id="ARBA00022737"/>
    </source>
</evidence>
<proteinExistence type="inferred from homology"/>
<accession>A0A8H5GLK0</accession>
<reference evidence="11 12" key="1">
    <citation type="journal article" date="2020" name="ISME J.">
        <title>Uncovering the hidden diversity of litter-decomposition mechanisms in mushroom-forming fungi.</title>
        <authorList>
            <person name="Floudas D."/>
            <person name="Bentzer J."/>
            <person name="Ahren D."/>
            <person name="Johansson T."/>
            <person name="Persson P."/>
            <person name="Tunlid A."/>
        </authorList>
    </citation>
    <scope>NUCLEOTIDE SEQUENCE [LARGE SCALE GENOMIC DNA]</scope>
    <source>
        <strain evidence="11 12">CBS 291.85</strain>
    </source>
</reference>
<evidence type="ECO:0000256" key="4">
    <source>
        <dbReference type="ARBA" id="ARBA00022692"/>
    </source>
</evidence>
<keyword evidence="6" id="KW-1133">Transmembrane helix</keyword>
<gene>
    <name evidence="11" type="ORF">D9758_003903</name>
</gene>
<keyword evidence="3 10" id="KW-0813">Transport</keyword>
<dbReference type="InterPro" id="IPR018108">
    <property type="entry name" value="MCP_transmembrane"/>
</dbReference>
<evidence type="ECO:0000256" key="9">
    <source>
        <dbReference type="PROSITE-ProRule" id="PRU00282"/>
    </source>
</evidence>
<keyword evidence="12" id="KW-1185">Reference proteome</keyword>
<evidence type="ECO:0000256" key="6">
    <source>
        <dbReference type="ARBA" id="ARBA00022989"/>
    </source>
</evidence>
<dbReference type="PANTHER" id="PTHR45624">
    <property type="entry name" value="MITOCHONDRIAL BASIC AMINO ACIDS TRANSPORTER-RELATED"/>
    <property type="match status" value="1"/>
</dbReference>
<comment type="similarity">
    <text evidence="2 10">Belongs to the mitochondrial carrier (TC 2.A.29) family.</text>
</comment>
<dbReference type="PROSITE" id="PS50920">
    <property type="entry name" value="SOLCAR"/>
    <property type="match status" value="1"/>
</dbReference>
<name>A0A8H5GLK0_9AGAR</name>
<dbReference type="Gene3D" id="1.50.40.10">
    <property type="entry name" value="Mitochondrial carrier domain"/>
    <property type="match status" value="1"/>
</dbReference>
<evidence type="ECO:0000313" key="11">
    <source>
        <dbReference type="EMBL" id="KAF5366970.1"/>
    </source>
</evidence>
<evidence type="ECO:0000256" key="2">
    <source>
        <dbReference type="ARBA" id="ARBA00006375"/>
    </source>
</evidence>
<organism evidence="11 12">
    <name type="scientific">Tetrapyrgos nigripes</name>
    <dbReference type="NCBI Taxonomy" id="182062"/>
    <lineage>
        <taxon>Eukaryota</taxon>
        <taxon>Fungi</taxon>
        <taxon>Dikarya</taxon>
        <taxon>Basidiomycota</taxon>
        <taxon>Agaricomycotina</taxon>
        <taxon>Agaricomycetes</taxon>
        <taxon>Agaricomycetidae</taxon>
        <taxon>Agaricales</taxon>
        <taxon>Marasmiineae</taxon>
        <taxon>Marasmiaceae</taxon>
        <taxon>Tetrapyrgos</taxon>
    </lineage>
</organism>